<feature type="domain" description="GTPase-associated protein 1-like C-terminal" evidence="3">
    <location>
        <begin position="263"/>
        <end position="779"/>
    </location>
</feature>
<evidence type="ECO:0000259" key="1">
    <source>
        <dbReference type="Pfam" id="PF20013"/>
    </source>
</evidence>
<dbReference type="EMBL" id="JAHUVW010000001">
    <property type="protein sequence ID" value="MBV7671848.1"/>
    <property type="molecule type" value="Genomic_DNA"/>
</dbReference>
<feature type="domain" description="GTPase-associated protein 1 middle" evidence="2">
    <location>
        <begin position="144"/>
        <end position="238"/>
    </location>
</feature>
<dbReference type="Proteomes" id="UP000735541">
    <property type="component" value="Unassembled WGS sequence"/>
</dbReference>
<accession>A0ABS6TU95</accession>
<dbReference type="Pfam" id="PF20013">
    <property type="entry name" value="GAP1-N2"/>
    <property type="match status" value="1"/>
</dbReference>
<name>A0ABS6TU95_STRHA</name>
<dbReference type="InterPro" id="IPR045402">
    <property type="entry name" value="GAP1-N2"/>
</dbReference>
<evidence type="ECO:0000259" key="2">
    <source>
        <dbReference type="Pfam" id="PF20014"/>
    </source>
</evidence>
<evidence type="ECO:0000313" key="4">
    <source>
        <dbReference type="EMBL" id="MBV7671848.1"/>
    </source>
</evidence>
<dbReference type="Pfam" id="PF20014">
    <property type="entry name" value="GAP1-M"/>
    <property type="match status" value="1"/>
</dbReference>
<dbReference type="Pfam" id="PF20052">
    <property type="entry name" value="GAP1-C"/>
    <property type="match status" value="1"/>
</dbReference>
<keyword evidence="5" id="KW-1185">Reference proteome</keyword>
<gene>
    <name evidence="4" type="ORF">STHAL_20580</name>
</gene>
<reference evidence="4 5" key="1">
    <citation type="submission" date="2021-07" db="EMBL/GenBank/DDBJ databases">
        <title>Sequencing Streptomyces halstedii LGO-A4 genome an citrus endophytic actinomycete.</title>
        <authorList>
            <person name="Samborskyy M."/>
            <person name="Scott N."/>
            <person name="Deglau R."/>
            <person name="Dickens S."/>
            <person name="Oliveira L.G."/>
        </authorList>
    </citation>
    <scope>NUCLEOTIDE SEQUENCE [LARGE SCALE GENOMIC DNA]</scope>
    <source>
        <strain evidence="4 5">LGO-A4</strain>
    </source>
</reference>
<feature type="domain" description="GTPase-associated protein 1 N-terminal" evidence="1">
    <location>
        <begin position="3"/>
        <end position="125"/>
    </location>
</feature>
<proteinExistence type="predicted"/>
<dbReference type="InterPro" id="IPR049532">
    <property type="entry name" value="GAP1-like_C"/>
</dbReference>
<dbReference type="InterPro" id="IPR045401">
    <property type="entry name" value="GAP1-M"/>
</dbReference>
<organism evidence="4 5">
    <name type="scientific">Streptomyces halstedii</name>
    <dbReference type="NCBI Taxonomy" id="1944"/>
    <lineage>
        <taxon>Bacteria</taxon>
        <taxon>Bacillati</taxon>
        <taxon>Actinomycetota</taxon>
        <taxon>Actinomycetes</taxon>
        <taxon>Kitasatosporales</taxon>
        <taxon>Streptomycetaceae</taxon>
        <taxon>Streptomyces</taxon>
    </lineage>
</organism>
<evidence type="ECO:0000259" key="3">
    <source>
        <dbReference type="Pfam" id="PF20052"/>
    </source>
</evidence>
<evidence type="ECO:0008006" key="6">
    <source>
        <dbReference type="Google" id="ProtNLM"/>
    </source>
</evidence>
<sequence>MSLAQLHYTAPTAGDGGSAGRFAAADSAIPGPVRAEAGPLLAYEAPAGTPERLSDGELRALPVAFGFSALSDGSHLLSRTVALGAAGFHAHAVHIPADAALPGRLLPVAAWGAAGWLSAPPGRALPDPLTALALSGAPGGFSREWLGDFAVSRGPWLAAVLGDIRRTSEDPSAPQVVLVERHSADVARWIALAVAVLPREYAERLTFTTYTRRPGSAAHRVVGVLPQDAPDVRDPRFRVHVGGGPHPAGPAGDPWAATAARVWRHRAPELFRDAAELPGEPFAAGPLAVTALGAGIALGSEERAAAADWAAVRPYALDEKRTQQLTDALTVPGEDRTSAECAAALRLLTALDGRAPASVTAPLAALLVTEAVRGGDVTLEPPARSSFAGAAGEHAVGTLVAELGEDLLAELTAGATGGVARTVQLLRIARLLGLDRTDVLPGVVRRLAGALLADPEAGECPALPDLLDEQFDVRTALLGELDRLTPDDPAGAERLLSRVALPFTGTQALPHLRMCAAAPGAKARGADRVAVLHTVLRAAGMSPFTEPLVLRTAVGLVWGEDTPTAAEGLALLAETTSDAHRTAGTWRRLVDAALAAPADDEDGPALAHDVLRGFPQETDARVRACLLLLDFAREVRSGTAEPGWAERVRALRERAEPVEPSVRDHAYDAVARRLLTPDRPEAELFACAHSGDEDLFAAYGRAARREEVSALLRTDPGYAADCFAVWTSHPHAGAGWTRTRTALLDEVLRPAVRALPPQEVAAVEAAVESAGTSRTLDTFRAWNRPSRSLGGLGRRIAGRVRRG</sequence>
<comment type="caution">
    <text evidence="4">The sequence shown here is derived from an EMBL/GenBank/DDBJ whole genome shotgun (WGS) entry which is preliminary data.</text>
</comment>
<protein>
    <recommendedName>
        <fullName evidence="6">Serine protease</fullName>
    </recommendedName>
</protein>
<dbReference type="RefSeq" id="WP_228870580.1">
    <property type="nucleotide sequence ID" value="NZ_JAHUVW010000001.1"/>
</dbReference>
<evidence type="ECO:0000313" key="5">
    <source>
        <dbReference type="Proteomes" id="UP000735541"/>
    </source>
</evidence>